<sequence>MTSSSIEDLRWWQQAHPTEEELLQSGGLLVEDWPHARYVVRLSRALFEATRPLHKLDEHAWLLLERAAFLHNAGMMVEERQHHKHSYRLIKATQLPGFSESERHEIACIARYHRRALPSKEHEEFATLKPSARKLVSTLAALLRVADALDYNHDGRVLGLVAEEEGCTKDIWTIDLRVRPLADLDEEITHAYAKADLFEKVFKRKLRLKVHVQER</sequence>
<dbReference type="Gene3D" id="1.10.3210.10">
    <property type="entry name" value="Hypothetical protein af1432"/>
    <property type="match status" value="1"/>
</dbReference>
<accession>A0ABQ3UIB0</accession>
<dbReference type="SUPFAM" id="SSF109604">
    <property type="entry name" value="HD-domain/PDEase-like"/>
    <property type="match status" value="1"/>
</dbReference>
<feature type="domain" description="Ppx/GppA phosphatase C-terminal" evidence="2">
    <location>
        <begin position="32"/>
        <end position="164"/>
    </location>
</feature>
<evidence type="ECO:0000259" key="2">
    <source>
        <dbReference type="Pfam" id="PF21447"/>
    </source>
</evidence>
<name>A0ABQ3UIB0_9CHLR</name>
<comment type="caution">
    <text evidence="3">The sequence shown here is derived from an EMBL/GenBank/DDBJ whole genome shotgun (WGS) entry which is preliminary data.</text>
</comment>
<reference evidence="3 4" key="1">
    <citation type="journal article" date="2021" name="Int. J. Syst. Evol. Microbiol.">
        <title>Reticulibacter mediterranei gen. nov., sp. nov., within the new family Reticulibacteraceae fam. nov., and Ktedonospora formicarum gen. nov., sp. nov., Ktedonobacter robiniae sp. nov., Dictyobacter formicarum sp. nov. and Dictyobacter arantiisoli sp. nov., belonging to the class Ktedonobacteria.</title>
        <authorList>
            <person name="Yabe S."/>
            <person name="Zheng Y."/>
            <person name="Wang C.M."/>
            <person name="Sakai Y."/>
            <person name="Abe K."/>
            <person name="Yokota A."/>
            <person name="Donadio S."/>
            <person name="Cavaletti L."/>
            <person name="Monciardini P."/>
        </authorList>
    </citation>
    <scope>NUCLEOTIDE SEQUENCE [LARGE SCALE GENOMIC DNA]</scope>
    <source>
        <strain evidence="3 4">SOSP1-30</strain>
    </source>
</reference>
<protein>
    <recommendedName>
        <fullName evidence="2">Ppx/GppA phosphatase C-terminal domain-containing protein</fullName>
    </recommendedName>
</protein>
<dbReference type="InterPro" id="IPR048950">
    <property type="entry name" value="Ppx_GppA_C"/>
</dbReference>
<dbReference type="EMBL" id="BNJG01000001">
    <property type="protein sequence ID" value="GHO52449.1"/>
    <property type="molecule type" value="Genomic_DNA"/>
</dbReference>
<evidence type="ECO:0000256" key="1">
    <source>
        <dbReference type="ARBA" id="ARBA00007125"/>
    </source>
</evidence>
<dbReference type="PANTHER" id="PTHR30005">
    <property type="entry name" value="EXOPOLYPHOSPHATASE"/>
    <property type="match status" value="1"/>
</dbReference>
<dbReference type="Proteomes" id="UP000654345">
    <property type="component" value="Unassembled WGS sequence"/>
</dbReference>
<evidence type="ECO:0000313" key="3">
    <source>
        <dbReference type="EMBL" id="GHO52449.1"/>
    </source>
</evidence>
<evidence type="ECO:0000313" key="4">
    <source>
        <dbReference type="Proteomes" id="UP000654345"/>
    </source>
</evidence>
<dbReference type="InterPro" id="IPR050273">
    <property type="entry name" value="GppA/Ppx_hydrolase"/>
</dbReference>
<proteinExistence type="inferred from homology"/>
<keyword evidence="4" id="KW-1185">Reference proteome</keyword>
<comment type="similarity">
    <text evidence="1">Belongs to the GppA/Ppx family.</text>
</comment>
<dbReference type="PANTHER" id="PTHR30005:SF0">
    <property type="entry name" value="RETROGRADE REGULATION PROTEIN 2"/>
    <property type="match status" value="1"/>
</dbReference>
<gene>
    <name evidence="3" type="ORF">KSB_09240</name>
</gene>
<dbReference type="Pfam" id="PF21447">
    <property type="entry name" value="Ppx-GppA_III"/>
    <property type="match status" value="1"/>
</dbReference>
<organism evidence="3 4">
    <name type="scientific">Ktedonobacter robiniae</name>
    <dbReference type="NCBI Taxonomy" id="2778365"/>
    <lineage>
        <taxon>Bacteria</taxon>
        <taxon>Bacillati</taxon>
        <taxon>Chloroflexota</taxon>
        <taxon>Ktedonobacteria</taxon>
        <taxon>Ktedonobacterales</taxon>
        <taxon>Ktedonobacteraceae</taxon>
        <taxon>Ktedonobacter</taxon>
    </lineage>
</organism>
<dbReference type="RefSeq" id="WP_201369357.1">
    <property type="nucleotide sequence ID" value="NZ_BNJG01000001.1"/>
</dbReference>